<feature type="compositionally biased region" description="Low complexity" evidence="1">
    <location>
        <begin position="387"/>
        <end position="402"/>
    </location>
</feature>
<feature type="region of interest" description="Disordered" evidence="1">
    <location>
        <begin position="360"/>
        <end position="417"/>
    </location>
</feature>
<gene>
    <name evidence="2" type="ORF">Cgig2_020818</name>
</gene>
<feature type="compositionally biased region" description="Acidic residues" evidence="1">
    <location>
        <begin position="284"/>
        <end position="310"/>
    </location>
</feature>
<dbReference type="Proteomes" id="UP001153076">
    <property type="component" value="Unassembled WGS sequence"/>
</dbReference>
<reference evidence="2" key="1">
    <citation type="submission" date="2022-04" db="EMBL/GenBank/DDBJ databases">
        <title>Carnegiea gigantea Genome sequencing and assembly v2.</title>
        <authorList>
            <person name="Copetti D."/>
            <person name="Sanderson M.J."/>
            <person name="Burquez A."/>
            <person name="Wojciechowski M.F."/>
        </authorList>
    </citation>
    <scope>NUCLEOTIDE SEQUENCE</scope>
    <source>
        <strain evidence="2">SGP5-SGP5p</strain>
        <tissue evidence="2">Aerial part</tissue>
    </source>
</reference>
<protein>
    <submittedName>
        <fullName evidence="2">Uncharacterized protein</fullName>
    </submittedName>
</protein>
<feature type="compositionally biased region" description="Low complexity" evidence="1">
    <location>
        <begin position="207"/>
        <end position="221"/>
    </location>
</feature>
<evidence type="ECO:0000313" key="2">
    <source>
        <dbReference type="EMBL" id="KAJ8443972.1"/>
    </source>
</evidence>
<keyword evidence="3" id="KW-1185">Reference proteome</keyword>
<feature type="region of interest" description="Disordered" evidence="1">
    <location>
        <begin position="274"/>
        <end position="329"/>
    </location>
</feature>
<dbReference type="AlphaFoldDB" id="A0A9Q1KJR7"/>
<accession>A0A9Q1KJR7</accession>
<evidence type="ECO:0000313" key="3">
    <source>
        <dbReference type="Proteomes" id="UP001153076"/>
    </source>
</evidence>
<proteinExistence type="predicted"/>
<sequence length="417" mass="45331">MVSGIEDLTDSQANIRADSLIVSPAVALVKPVVHRPVTRYVANFPVKPTPSSQSRPCEFLPQPKSTSLKKLYKYSAKPTSSSSPKLTAKASPLVELKVKAHHHHPQSKVNCTPLQSTVESTREHCSPLQSTLDVQLTSYPSRPHTRSSLKKPDSTPLESTPNPSKPHSNPKHSSRILSKPNCNLSEPIAAPTKSHTKSRSRDDGWHTGPSSGPKKSSSSTSKCLPAFNHLPLVVIGVDELLDFDVEENKWDDSRDAMISIVGAQPEGGRVIVTSVDDNPPSGDNSEDEDFVVDGEDIDDSKDVSLDEENNNSESRNDEQLEVQSQQLPHKVLGSGTTRCKICKHLGHNAVICGRPRDEHGRLLTKRKRRPIEGRVPKPRGRPKKQKATTSTPTPSTTVAVQAGPSTQCSQVGSSQVT</sequence>
<feature type="compositionally biased region" description="Polar residues" evidence="1">
    <location>
        <begin position="403"/>
        <end position="417"/>
    </location>
</feature>
<feature type="region of interest" description="Disordered" evidence="1">
    <location>
        <begin position="137"/>
        <end position="221"/>
    </location>
</feature>
<dbReference type="EMBL" id="JAKOGI010000109">
    <property type="protein sequence ID" value="KAJ8443972.1"/>
    <property type="molecule type" value="Genomic_DNA"/>
</dbReference>
<name>A0A9Q1KJR7_9CARY</name>
<organism evidence="2 3">
    <name type="scientific">Carnegiea gigantea</name>
    <dbReference type="NCBI Taxonomy" id="171969"/>
    <lineage>
        <taxon>Eukaryota</taxon>
        <taxon>Viridiplantae</taxon>
        <taxon>Streptophyta</taxon>
        <taxon>Embryophyta</taxon>
        <taxon>Tracheophyta</taxon>
        <taxon>Spermatophyta</taxon>
        <taxon>Magnoliopsida</taxon>
        <taxon>eudicotyledons</taxon>
        <taxon>Gunneridae</taxon>
        <taxon>Pentapetalae</taxon>
        <taxon>Caryophyllales</taxon>
        <taxon>Cactineae</taxon>
        <taxon>Cactaceae</taxon>
        <taxon>Cactoideae</taxon>
        <taxon>Echinocereeae</taxon>
        <taxon>Carnegiea</taxon>
    </lineage>
</organism>
<feature type="compositionally biased region" description="Basic residues" evidence="1">
    <location>
        <begin position="376"/>
        <end position="386"/>
    </location>
</feature>
<comment type="caution">
    <text evidence="2">The sequence shown here is derived from an EMBL/GenBank/DDBJ whole genome shotgun (WGS) entry which is preliminary data.</text>
</comment>
<evidence type="ECO:0000256" key="1">
    <source>
        <dbReference type="SAM" id="MobiDB-lite"/>
    </source>
</evidence>